<sequence length="148" mass="16314">MAQFLPSNPMLGFDMGEAVVDDEELSDFDSDYDDDANMSKTGPLYELSTLMEQLPIKRGLSKYYQGKSQSYTSLSVVRGIEDLPKKESSYKRKMAKACESYKGVDARQKKGTGHALAGKVPRVASCASLATPSDNKKTTSCSRTEKFM</sequence>
<evidence type="ECO:0000313" key="4">
    <source>
        <dbReference type="Proteomes" id="UP000734854"/>
    </source>
</evidence>
<proteinExistence type="predicted"/>
<name>A0A8J5FUH3_ZINOF</name>
<dbReference type="AlphaFoldDB" id="A0A8J5FUH3"/>
<accession>A0A8J5FUH3</accession>
<dbReference type="PANTHER" id="PTHR33172:SF99">
    <property type="entry name" value="COLD INDUCED PROTEIN-LIKE"/>
    <property type="match status" value="1"/>
</dbReference>
<evidence type="ECO:0000313" key="3">
    <source>
        <dbReference type="EMBL" id="KAG6493125.1"/>
    </source>
</evidence>
<dbReference type="PANTHER" id="PTHR33172">
    <property type="entry name" value="OS08G0516900 PROTEIN"/>
    <property type="match status" value="1"/>
</dbReference>
<gene>
    <name evidence="3" type="ORF">ZIOFF_048102</name>
</gene>
<reference evidence="3 4" key="1">
    <citation type="submission" date="2020-08" db="EMBL/GenBank/DDBJ databases">
        <title>Plant Genome Project.</title>
        <authorList>
            <person name="Zhang R.-G."/>
        </authorList>
    </citation>
    <scope>NUCLEOTIDE SEQUENCE [LARGE SCALE GENOMIC DNA]</scope>
    <source>
        <tissue evidence="3">Rhizome</tissue>
    </source>
</reference>
<dbReference type="Proteomes" id="UP000734854">
    <property type="component" value="Unassembled WGS sequence"/>
</dbReference>
<dbReference type="InterPro" id="IPR051992">
    <property type="entry name" value="OxStress_Response_Reg"/>
</dbReference>
<keyword evidence="4" id="KW-1185">Reference proteome</keyword>
<comment type="caution">
    <text evidence="3">The sequence shown here is derived from an EMBL/GenBank/DDBJ whole genome shotgun (WGS) entry which is preliminary data.</text>
</comment>
<comment type="subcellular location">
    <subcellularLocation>
        <location evidence="1">Nucleus</location>
    </subcellularLocation>
</comment>
<dbReference type="EMBL" id="JACMSC010000013">
    <property type="protein sequence ID" value="KAG6493125.1"/>
    <property type="molecule type" value="Genomic_DNA"/>
</dbReference>
<dbReference type="GO" id="GO:0006950">
    <property type="term" value="P:response to stress"/>
    <property type="evidence" value="ECO:0007669"/>
    <property type="project" value="UniProtKB-ARBA"/>
</dbReference>
<keyword evidence="2" id="KW-0539">Nucleus</keyword>
<evidence type="ECO:0000256" key="2">
    <source>
        <dbReference type="ARBA" id="ARBA00023242"/>
    </source>
</evidence>
<organism evidence="3 4">
    <name type="scientific">Zingiber officinale</name>
    <name type="common">Ginger</name>
    <name type="synonym">Amomum zingiber</name>
    <dbReference type="NCBI Taxonomy" id="94328"/>
    <lineage>
        <taxon>Eukaryota</taxon>
        <taxon>Viridiplantae</taxon>
        <taxon>Streptophyta</taxon>
        <taxon>Embryophyta</taxon>
        <taxon>Tracheophyta</taxon>
        <taxon>Spermatophyta</taxon>
        <taxon>Magnoliopsida</taxon>
        <taxon>Liliopsida</taxon>
        <taxon>Zingiberales</taxon>
        <taxon>Zingiberaceae</taxon>
        <taxon>Zingiber</taxon>
    </lineage>
</organism>
<dbReference type="GO" id="GO:0005634">
    <property type="term" value="C:nucleus"/>
    <property type="evidence" value="ECO:0007669"/>
    <property type="project" value="UniProtKB-SubCell"/>
</dbReference>
<protein>
    <submittedName>
        <fullName evidence="3">Uncharacterized protein</fullName>
    </submittedName>
</protein>
<evidence type="ECO:0000256" key="1">
    <source>
        <dbReference type="ARBA" id="ARBA00004123"/>
    </source>
</evidence>